<dbReference type="AlphaFoldDB" id="A8HR52"/>
<gene>
    <name evidence="1" type="ordered locus">AZC_1121</name>
</gene>
<reference evidence="1 2" key="5">
    <citation type="journal article" date="2010" name="Appl. Environ. Microbiol.">
        <title>phrR-like gene praR of Azorhizobium caulinodans ORS571 is essential for symbiosis with Sesbania rostrata and is involved in expression of reb genes.</title>
        <authorList>
            <person name="Akiba N."/>
            <person name="Aono T."/>
            <person name="Toyazaki H."/>
            <person name="Sato S."/>
            <person name="Oyaizu H."/>
        </authorList>
    </citation>
    <scope>NUCLEOTIDE SEQUENCE [LARGE SCALE GENOMIC DNA]</scope>
    <source>
        <strain evidence="2">ATCC 43989 / DSM 5975 / JCM 20966 / LMG 6465 / NBRC 14845 / NCIMB 13405 / ORS 571</strain>
    </source>
</reference>
<reference evidence="1 2" key="1">
    <citation type="journal article" date="2007" name="Appl. Environ. Microbiol.">
        <title>Rhizobial factors required for stem nodule maturation and maintenance in Sesbania rostrata-Azorhizobium caulinodans ORS571 symbiosis.</title>
        <authorList>
            <person name="Suzuki S."/>
            <person name="Aono T."/>
            <person name="Lee KB."/>
            <person name="Suzuki T."/>
            <person name="Liu CT."/>
            <person name="Miwa H."/>
            <person name="Wakao S."/>
            <person name="Iki T."/>
            <person name="Oyaizu H."/>
        </authorList>
    </citation>
    <scope>NUCLEOTIDE SEQUENCE [LARGE SCALE GENOMIC DNA]</scope>
    <source>
        <strain evidence="2">ATCC 43989 / DSM 5975 / JCM 20966 / LMG 6465 / NBRC 14845 / NCIMB 13405 / ORS 571</strain>
    </source>
</reference>
<protein>
    <submittedName>
        <fullName evidence="1">Putative gene transfer agent (GTA) orfg11</fullName>
    </submittedName>
</protein>
<reference evidence="1 2" key="3">
    <citation type="journal article" date="2008" name="BMC Genomics">
        <title>The genome of the versatile nitrogen fixer Azorhizobium caulinodans ORS571.</title>
        <authorList>
            <person name="Lee KB."/>
            <person name="Backer P.D."/>
            <person name="Aono T."/>
            <person name="Liu CT."/>
            <person name="Suzuki S."/>
            <person name="Suzuki T."/>
            <person name="Kaneko T."/>
            <person name="Yamada M."/>
            <person name="Tabata S."/>
            <person name="Kupfer D.M."/>
            <person name="Najar F.Z."/>
            <person name="Wiley G.B."/>
            <person name="Roe B."/>
            <person name="Binnewies T.T."/>
            <person name="Ussery D.W."/>
            <person name="D'Haeze W."/>
            <person name="Herder J.D."/>
            <person name="Gevers D."/>
            <person name="Vereecke D."/>
            <person name="Holsters M."/>
            <person name="Oyaizu H."/>
        </authorList>
    </citation>
    <scope>NUCLEOTIDE SEQUENCE [LARGE SCALE GENOMIC DNA]</scope>
    <source>
        <strain evidence="2">ATCC 43989 / DSM 5975 / JCM 20966 / LMG 6465 / NBRC 14845 / NCIMB 13405 / ORS 571</strain>
    </source>
</reference>
<proteinExistence type="predicted"/>
<reference evidence="2" key="2">
    <citation type="submission" date="2007-04" db="EMBL/GenBank/DDBJ databases">
        <title>Complete genome sequence of the nitrogen-fixing bacterium Azorhizobium caulinodans ORS571.</title>
        <authorList>
            <person name="Lee K.B."/>
            <person name="Backer P.D."/>
            <person name="Aono T."/>
            <person name="Liu C.T."/>
            <person name="Suzuki S."/>
            <person name="Suzuki T."/>
            <person name="Kaneko T."/>
            <person name="Yamada M."/>
            <person name="Tabata S."/>
            <person name="Kupfer D.M."/>
            <person name="Najar F.Z."/>
            <person name="Wiley G.B."/>
            <person name="Roe B."/>
            <person name="Binnewies T."/>
            <person name="Ussery D."/>
            <person name="Vereecke D."/>
            <person name="Gevers D."/>
            <person name="Holsters M."/>
            <person name="Oyaizu H."/>
        </authorList>
    </citation>
    <scope>NUCLEOTIDE SEQUENCE [LARGE SCALE GENOMIC DNA]</scope>
    <source>
        <strain evidence="2">ATCC 43989 / DSM 5975 / JCM 20966 / LMG 6465 / NBRC 14845 / NCIMB 13405 / ORS 571</strain>
    </source>
</reference>
<accession>A8HR52</accession>
<reference evidence="1 2" key="4">
    <citation type="journal article" date="2009" name="Appl. Environ. Microbiol.">
        <title>Comparative genome-wide transcriptional profiling of Azorhizobium caulinodans ORS571 grown under free-living and symbiotic conditions.</title>
        <authorList>
            <person name="Tsukada S."/>
            <person name="Aono T."/>
            <person name="Akiba N."/>
            <person name="Lee KB."/>
            <person name="Liu CT."/>
            <person name="Toyazaki H."/>
            <person name="Oyaizu H."/>
        </authorList>
    </citation>
    <scope>NUCLEOTIDE SEQUENCE [LARGE SCALE GENOMIC DNA]</scope>
    <source>
        <strain evidence="2">ATCC 43989 / DSM 5975 / JCM 20966 / LMG 6465 / NBRC 14845 / NCIMB 13405 / ORS 571</strain>
    </source>
</reference>
<dbReference type="STRING" id="438753.AZC_1121"/>
<dbReference type="eggNOG" id="COG5281">
    <property type="taxonomic scope" value="Bacteria"/>
</dbReference>
<dbReference type="EMBL" id="AP009384">
    <property type="protein sequence ID" value="BAF87119.1"/>
    <property type="molecule type" value="Genomic_DNA"/>
</dbReference>
<dbReference type="HOGENOM" id="CLU_109775_0_0_5"/>
<organism evidence="1 2">
    <name type="scientific">Azorhizobium caulinodans (strain ATCC 43989 / DSM 5975 / JCM 20966 / LMG 6465 / NBRC 14845 / NCIMB 13405 / ORS 571)</name>
    <dbReference type="NCBI Taxonomy" id="438753"/>
    <lineage>
        <taxon>Bacteria</taxon>
        <taxon>Pseudomonadati</taxon>
        <taxon>Pseudomonadota</taxon>
        <taxon>Alphaproteobacteria</taxon>
        <taxon>Hyphomicrobiales</taxon>
        <taxon>Xanthobacteraceae</taxon>
        <taxon>Azorhizobium</taxon>
    </lineage>
</organism>
<dbReference type="RefSeq" id="WP_012169652.1">
    <property type="nucleotide sequence ID" value="NC_009937.1"/>
</dbReference>
<reference evidence="1 2" key="6">
    <citation type="journal article" date="2011" name="Appl. Environ. Microbiol.">
        <title>Involvement of the azorhizobial chromosome partition gene (parA) in the onset of bacteroid differentiation during Sesbania rostrata stem nodule development.</title>
        <authorList>
            <person name="Liu CT."/>
            <person name="Lee KB."/>
            <person name="Wang YS."/>
            <person name="Peng MH."/>
            <person name="Lee KT."/>
            <person name="Suzuki S."/>
            <person name="Suzuki T."/>
            <person name="Oyaizu H."/>
        </authorList>
    </citation>
    <scope>NUCLEOTIDE SEQUENCE [LARGE SCALE GENOMIC DNA]</scope>
    <source>
        <strain evidence="2">ATCC 43989 / DSM 5975 / JCM 20966 / LMG 6465 / NBRC 14845 / NCIMB 13405 / ORS 571</strain>
    </source>
</reference>
<keyword evidence="2" id="KW-1185">Reference proteome</keyword>
<name>A8HR52_AZOC5</name>
<dbReference type="Proteomes" id="UP000000270">
    <property type="component" value="Chromosome"/>
</dbReference>
<sequence>METSDPVSLALTADTSGFTAGLAEAEASARNFSAGVTSAFSAAEVPARGFSSALGDAFASVAVKGRDLDTVLAGLGQRLSGMALNAALKPLEQGISNSIGQLFSGAFANGGVLEAGAVRAFADGGVVSGVRAFAEGGVVAAPTYFPMASGVGLMGEAGAEAILPLARGADGALGVRTQASGGGTTTVNVSVSTPDAGAFRRSDAYLSGLIARAVARGQRSL</sequence>
<dbReference type="KEGG" id="azc:AZC_1121"/>
<evidence type="ECO:0000313" key="2">
    <source>
        <dbReference type="Proteomes" id="UP000000270"/>
    </source>
</evidence>
<evidence type="ECO:0000313" key="1">
    <source>
        <dbReference type="EMBL" id="BAF87119.1"/>
    </source>
</evidence>